<dbReference type="AlphaFoldDB" id="A0A9D0ZDF0"/>
<dbReference type="PANTHER" id="PTHR12277">
    <property type="entry name" value="ALPHA/BETA HYDROLASE DOMAIN-CONTAINING PROTEIN"/>
    <property type="match status" value="1"/>
</dbReference>
<organism evidence="3 4">
    <name type="scientific">Candidatus Scatomorpha intestinavium</name>
    <dbReference type="NCBI Taxonomy" id="2840922"/>
    <lineage>
        <taxon>Bacteria</taxon>
        <taxon>Bacillati</taxon>
        <taxon>Bacillota</taxon>
        <taxon>Clostridia</taxon>
        <taxon>Eubacteriales</taxon>
        <taxon>Candidatus Scatomorpha</taxon>
    </lineage>
</organism>
<sequence>MRFIYAAAGLAAACSAGVFAATYVMIKQNMRPAQPLDLSKPEVCANRRWEPFSGGLSAGIGRIRGASWEDRWMLSGDGLKLHARLHRGGAGRSVILAHGYHSSGENDFCGIFDYYAGQGFNILLIDQRGHGLSEGKELTYGLEERRDVLAWARMLAEETGGEIYLHGVSMGGVSVLLAAGLGLPENVKGVIADSAFTSPRDILVYNFSRRYKRLPRFPFIQIGTLAGMAIEGRDFVRGRTPEAAKRSGLPVLVVHGGEDHTVPREMAEEIAGACGERSRLLIIPEAKHALCYLTDPAAYVAALGKFIDGTA</sequence>
<protein>
    <submittedName>
        <fullName evidence="3">Alpha/beta hydrolase</fullName>
    </submittedName>
</protein>
<feature type="chain" id="PRO_5039701667" evidence="1">
    <location>
        <begin position="21"/>
        <end position="311"/>
    </location>
</feature>
<feature type="signal peptide" evidence="1">
    <location>
        <begin position="1"/>
        <end position="20"/>
    </location>
</feature>
<dbReference type="InterPro" id="IPR029058">
    <property type="entry name" value="AB_hydrolase_fold"/>
</dbReference>
<evidence type="ECO:0000313" key="4">
    <source>
        <dbReference type="Proteomes" id="UP000824262"/>
    </source>
</evidence>
<accession>A0A9D0ZDF0</accession>
<reference evidence="3" key="2">
    <citation type="journal article" date="2021" name="PeerJ">
        <title>Extensive microbial diversity within the chicken gut microbiome revealed by metagenomics and culture.</title>
        <authorList>
            <person name="Gilroy R."/>
            <person name="Ravi A."/>
            <person name="Getino M."/>
            <person name="Pursley I."/>
            <person name="Horton D.L."/>
            <person name="Alikhan N.F."/>
            <person name="Baker D."/>
            <person name="Gharbi K."/>
            <person name="Hall N."/>
            <person name="Watson M."/>
            <person name="Adriaenssens E.M."/>
            <person name="Foster-Nyarko E."/>
            <person name="Jarju S."/>
            <person name="Secka A."/>
            <person name="Antonio M."/>
            <person name="Oren A."/>
            <person name="Chaudhuri R.R."/>
            <person name="La Ragione R."/>
            <person name="Hildebrand F."/>
            <person name="Pallen M.J."/>
        </authorList>
    </citation>
    <scope>NUCLEOTIDE SEQUENCE</scope>
    <source>
        <strain evidence="3">ChiBcolR7-354</strain>
    </source>
</reference>
<dbReference type="Gene3D" id="3.40.50.1820">
    <property type="entry name" value="alpha/beta hydrolase"/>
    <property type="match status" value="1"/>
</dbReference>
<evidence type="ECO:0000313" key="3">
    <source>
        <dbReference type="EMBL" id="HIQ78234.1"/>
    </source>
</evidence>
<dbReference type="GO" id="GO:0016787">
    <property type="term" value="F:hydrolase activity"/>
    <property type="evidence" value="ECO:0007669"/>
    <property type="project" value="UniProtKB-KW"/>
</dbReference>
<dbReference type="Proteomes" id="UP000824262">
    <property type="component" value="Unassembled WGS sequence"/>
</dbReference>
<name>A0A9D0ZDF0_9FIRM</name>
<reference evidence="3" key="1">
    <citation type="submission" date="2020-10" db="EMBL/GenBank/DDBJ databases">
        <authorList>
            <person name="Gilroy R."/>
        </authorList>
    </citation>
    <scope>NUCLEOTIDE SEQUENCE</scope>
    <source>
        <strain evidence="3">ChiBcolR7-354</strain>
    </source>
</reference>
<evidence type="ECO:0000256" key="1">
    <source>
        <dbReference type="SAM" id="SignalP"/>
    </source>
</evidence>
<gene>
    <name evidence="3" type="ORF">IAB77_03130</name>
</gene>
<dbReference type="InterPro" id="IPR022742">
    <property type="entry name" value="Hydrolase_4"/>
</dbReference>
<comment type="caution">
    <text evidence="3">The sequence shown here is derived from an EMBL/GenBank/DDBJ whole genome shotgun (WGS) entry which is preliminary data.</text>
</comment>
<keyword evidence="3" id="KW-0378">Hydrolase</keyword>
<dbReference type="SUPFAM" id="SSF53474">
    <property type="entry name" value="alpha/beta-Hydrolases"/>
    <property type="match status" value="1"/>
</dbReference>
<dbReference type="EMBL" id="DVGA01000034">
    <property type="protein sequence ID" value="HIQ78234.1"/>
    <property type="molecule type" value="Genomic_DNA"/>
</dbReference>
<evidence type="ECO:0000259" key="2">
    <source>
        <dbReference type="Pfam" id="PF12146"/>
    </source>
</evidence>
<feature type="domain" description="Serine aminopeptidase S33" evidence="2">
    <location>
        <begin position="93"/>
        <end position="202"/>
    </location>
</feature>
<keyword evidence="1" id="KW-0732">Signal</keyword>
<dbReference type="Pfam" id="PF12146">
    <property type="entry name" value="Hydrolase_4"/>
    <property type="match status" value="1"/>
</dbReference>
<proteinExistence type="predicted"/>